<protein>
    <submittedName>
        <fullName evidence="3">ATP-dependent DNA helicase RecG</fullName>
        <ecNumber evidence="3">3.6.4.12</ecNumber>
    </submittedName>
</protein>
<keyword evidence="3" id="KW-0547">Nucleotide-binding</keyword>
<sequence length="498" mass="56193">MDFEELKDLIQAGESYHAEFKQTLDKSFVEESCAFANSGGGRILLGVSDSGDIKGITTDNIMRSRIQDTLRQIEPKLSCRVDAVLNIFVITIPEGTEKPYGCSKGFFMRMGANSQKLSRNEIIDFYQKEGRIRFDELRHSRADFEQDFDSTAFSRFLDLAGISRTIDQNTLLRNLNCLTADNRLTNAGVLFFSKDIDFILNHAVVVCALYKGDIKVNILDKKEFSGNIVDNIDNALLFVKRHTNVAYKIESTQHEEIPDYPEVALREAIINAVCHRDYFDKRSLAMVEVFENRVEISNPGGLPTGLKPEDFGTKSVARNPLIASLLHRIDYIERMGTGISRIRGAVEQHGGCTVEFAHTAFYTTIFRKNKAEEVGVKASEKKKDDFRDDFIVNEKEKAEKKDLLSSCSSEITSRNESICILQKLVGRRLVERVGSKLVENQLNILILLKQKPKTSKKELAESLKISTTAIDKNITKLKTLNVLKRVGPAKGGYWEIIE</sequence>
<accession>A0A3S3R4I2</accession>
<keyword evidence="4" id="KW-1185">Reference proteome</keyword>
<dbReference type="GO" id="GO:0003678">
    <property type="term" value="F:DNA helicase activity"/>
    <property type="evidence" value="ECO:0007669"/>
    <property type="project" value="UniProtKB-EC"/>
</dbReference>
<evidence type="ECO:0000259" key="2">
    <source>
        <dbReference type="Pfam" id="PF08279"/>
    </source>
</evidence>
<evidence type="ECO:0000313" key="4">
    <source>
        <dbReference type="Proteomes" id="UP000287853"/>
    </source>
</evidence>
<dbReference type="InterPro" id="IPR038475">
    <property type="entry name" value="RecG_C_sf"/>
</dbReference>
<comment type="caution">
    <text evidence="3">The sequence shown here is derived from an EMBL/GenBank/DDBJ whole genome shotgun (WGS) entry which is preliminary data.</text>
</comment>
<dbReference type="PANTHER" id="PTHR30595">
    <property type="entry name" value="GLPR-RELATED TRANSCRIPTIONAL REPRESSOR"/>
    <property type="match status" value="1"/>
</dbReference>
<dbReference type="Gene3D" id="3.30.565.60">
    <property type="match status" value="1"/>
</dbReference>
<dbReference type="Pfam" id="PF04326">
    <property type="entry name" value="SLFN_AlbA_2"/>
    <property type="match status" value="1"/>
</dbReference>
<dbReference type="InterPro" id="IPR013196">
    <property type="entry name" value="HTH_11"/>
</dbReference>
<organism evidence="3 4">
    <name type="scientific">Candidatus Electrothrix aarhusensis</name>
    <dbReference type="NCBI Taxonomy" id="1859131"/>
    <lineage>
        <taxon>Bacteria</taxon>
        <taxon>Pseudomonadati</taxon>
        <taxon>Thermodesulfobacteriota</taxon>
        <taxon>Desulfobulbia</taxon>
        <taxon>Desulfobulbales</taxon>
        <taxon>Desulfobulbaceae</taxon>
        <taxon>Candidatus Electrothrix</taxon>
    </lineage>
</organism>
<name>A0A3S3R4I2_9BACT</name>
<dbReference type="Gene3D" id="3.30.950.30">
    <property type="entry name" value="Schlafen, AAA domain"/>
    <property type="match status" value="1"/>
</dbReference>
<gene>
    <name evidence="3" type="ORF">H206_02686</name>
</gene>
<dbReference type="InterPro" id="IPR038461">
    <property type="entry name" value="Schlafen_AlbA_2_dom_sf"/>
</dbReference>
<dbReference type="InterPro" id="IPR036388">
    <property type="entry name" value="WH-like_DNA-bd_sf"/>
</dbReference>
<feature type="domain" description="Helix-turn-helix type 11" evidence="2">
    <location>
        <begin position="441"/>
        <end position="481"/>
    </location>
</feature>
<dbReference type="AlphaFoldDB" id="A0A3S3R4I2"/>
<dbReference type="EC" id="3.6.4.12" evidence="3"/>
<dbReference type="EMBL" id="MTKO01000102">
    <property type="protein sequence ID" value="RWX44128.1"/>
    <property type="molecule type" value="Genomic_DNA"/>
</dbReference>
<feature type="domain" description="Schlafen AlbA-2" evidence="1">
    <location>
        <begin position="14"/>
        <end position="117"/>
    </location>
</feature>
<keyword evidence="3" id="KW-0347">Helicase</keyword>
<dbReference type="Pfam" id="PF13749">
    <property type="entry name" value="HATPase_c_4"/>
    <property type="match status" value="1"/>
</dbReference>
<keyword evidence="3" id="KW-0378">Hydrolase</keyword>
<dbReference type="GO" id="GO:0016787">
    <property type="term" value="F:hydrolase activity"/>
    <property type="evidence" value="ECO:0007669"/>
    <property type="project" value="UniProtKB-KW"/>
</dbReference>
<dbReference type="SUPFAM" id="SSF46785">
    <property type="entry name" value="Winged helix' DNA-binding domain"/>
    <property type="match status" value="1"/>
</dbReference>
<dbReference type="Pfam" id="PF08279">
    <property type="entry name" value="HTH_11"/>
    <property type="match status" value="1"/>
</dbReference>
<evidence type="ECO:0000313" key="3">
    <source>
        <dbReference type="EMBL" id="RWX44128.1"/>
    </source>
</evidence>
<keyword evidence="3" id="KW-0067">ATP-binding</keyword>
<evidence type="ECO:0000259" key="1">
    <source>
        <dbReference type="Pfam" id="PF04326"/>
    </source>
</evidence>
<dbReference type="PANTHER" id="PTHR30595:SF6">
    <property type="entry name" value="SCHLAFEN ALBA-2 DOMAIN-CONTAINING PROTEIN"/>
    <property type="match status" value="1"/>
</dbReference>
<dbReference type="Proteomes" id="UP000287853">
    <property type="component" value="Unassembled WGS sequence"/>
</dbReference>
<proteinExistence type="predicted"/>
<dbReference type="InterPro" id="IPR036390">
    <property type="entry name" value="WH_DNA-bd_sf"/>
</dbReference>
<reference evidence="3 4" key="1">
    <citation type="submission" date="2017-01" db="EMBL/GenBank/DDBJ databases">
        <title>The cable genome- insights into the physiology and evolution of filamentous bacteria capable of sulfide oxidation via long distance electron transfer.</title>
        <authorList>
            <person name="Schreiber L."/>
            <person name="Bjerg J.T."/>
            <person name="Boggild A."/>
            <person name="Van De Vossenberg J."/>
            <person name="Meysman F."/>
            <person name="Nielsen L.P."/>
            <person name="Schramm A."/>
            <person name="Kjeldsen K.U."/>
        </authorList>
    </citation>
    <scope>NUCLEOTIDE SEQUENCE [LARGE SCALE GENOMIC DNA]</scope>
    <source>
        <strain evidence="3">MCF</strain>
    </source>
</reference>
<dbReference type="Gene3D" id="1.10.10.10">
    <property type="entry name" value="Winged helix-like DNA-binding domain superfamily/Winged helix DNA-binding domain"/>
    <property type="match status" value="1"/>
</dbReference>
<dbReference type="InterPro" id="IPR007421">
    <property type="entry name" value="Schlafen_AlbA_2_dom"/>
</dbReference>